<accession>A0A7J9AZ00</accession>
<sequence length="29" mass="3593">MNMIMSNLVRLLMHCNKLLRIRHHIFTEK</sequence>
<name>A0A7J9AZ00_9ROSI</name>
<dbReference type="EMBL" id="JABEZV010436590">
    <property type="protein sequence ID" value="MBA0729315.1"/>
    <property type="molecule type" value="Genomic_DNA"/>
</dbReference>
<dbReference type="AlphaFoldDB" id="A0A7J9AZ00"/>
<evidence type="ECO:0000313" key="1">
    <source>
        <dbReference type="EMBL" id="MBA0729315.1"/>
    </source>
</evidence>
<proteinExistence type="predicted"/>
<dbReference type="Proteomes" id="UP000593574">
    <property type="component" value="Unassembled WGS sequence"/>
</dbReference>
<keyword evidence="2" id="KW-1185">Reference proteome</keyword>
<protein>
    <submittedName>
        <fullName evidence="1">Uncharacterized protein</fullName>
    </submittedName>
</protein>
<evidence type="ECO:0000313" key="2">
    <source>
        <dbReference type="Proteomes" id="UP000593574"/>
    </source>
</evidence>
<organism evidence="1 2">
    <name type="scientific">Gossypium laxum</name>
    <dbReference type="NCBI Taxonomy" id="34288"/>
    <lineage>
        <taxon>Eukaryota</taxon>
        <taxon>Viridiplantae</taxon>
        <taxon>Streptophyta</taxon>
        <taxon>Embryophyta</taxon>
        <taxon>Tracheophyta</taxon>
        <taxon>Spermatophyta</taxon>
        <taxon>Magnoliopsida</taxon>
        <taxon>eudicotyledons</taxon>
        <taxon>Gunneridae</taxon>
        <taxon>Pentapetalae</taxon>
        <taxon>rosids</taxon>
        <taxon>malvids</taxon>
        <taxon>Malvales</taxon>
        <taxon>Malvaceae</taxon>
        <taxon>Malvoideae</taxon>
        <taxon>Gossypium</taxon>
    </lineage>
</organism>
<gene>
    <name evidence="1" type="ORF">Golax_022429</name>
</gene>
<reference evidence="1 2" key="1">
    <citation type="journal article" date="2019" name="Genome Biol. Evol.">
        <title>Insights into the evolution of the New World diploid cottons (Gossypium, subgenus Houzingenia) based on genome sequencing.</title>
        <authorList>
            <person name="Grover C.E."/>
            <person name="Arick M.A. 2nd"/>
            <person name="Thrash A."/>
            <person name="Conover J.L."/>
            <person name="Sanders W.S."/>
            <person name="Peterson D.G."/>
            <person name="Frelichowski J.E."/>
            <person name="Scheffler J.A."/>
            <person name="Scheffler B.E."/>
            <person name="Wendel J.F."/>
        </authorList>
    </citation>
    <scope>NUCLEOTIDE SEQUENCE [LARGE SCALE GENOMIC DNA]</scope>
    <source>
        <strain evidence="1">4</strain>
        <tissue evidence="1">Leaf</tissue>
    </source>
</reference>
<comment type="caution">
    <text evidence="1">The sequence shown here is derived from an EMBL/GenBank/DDBJ whole genome shotgun (WGS) entry which is preliminary data.</text>
</comment>